<dbReference type="InterPro" id="IPR029056">
    <property type="entry name" value="Ribokinase-like"/>
</dbReference>
<dbReference type="OMA" id="RTMCTYL"/>
<dbReference type="Pfam" id="PF00294">
    <property type="entry name" value="PfkB"/>
    <property type="match status" value="1"/>
</dbReference>
<dbReference type="PANTHER" id="PTHR45769">
    <property type="entry name" value="ADENOSINE KINASE"/>
    <property type="match status" value="1"/>
</dbReference>
<keyword evidence="5 11" id="KW-0808">Transferase</keyword>
<comment type="pathway">
    <text evidence="2 11">Purine metabolism; AMP biosynthesis via salvage pathway; AMP from adenosine: step 1/1.</text>
</comment>
<dbReference type="OrthoDB" id="432447at2759"/>
<dbReference type="STRING" id="946362.F2UFA9"/>
<dbReference type="AlphaFoldDB" id="F2UFA9"/>
<dbReference type="Gene3D" id="3.40.1190.20">
    <property type="match status" value="1"/>
</dbReference>
<evidence type="ECO:0000256" key="1">
    <source>
        <dbReference type="ARBA" id="ARBA00001946"/>
    </source>
</evidence>
<dbReference type="Gene3D" id="3.30.1110.10">
    <property type="match status" value="1"/>
</dbReference>
<dbReference type="InterPro" id="IPR001805">
    <property type="entry name" value="Adenokinase"/>
</dbReference>
<dbReference type="InParanoid" id="F2UFA9"/>
<comment type="cofactor">
    <cofactor evidence="1 11">
        <name>Mg(2+)</name>
        <dbReference type="ChEBI" id="CHEBI:18420"/>
    </cofactor>
</comment>
<dbReference type="GO" id="GO:0004001">
    <property type="term" value="F:adenosine kinase activity"/>
    <property type="evidence" value="ECO:0007669"/>
    <property type="project" value="UniProtKB-UniRule"/>
</dbReference>
<evidence type="ECO:0000313" key="14">
    <source>
        <dbReference type="Proteomes" id="UP000007799"/>
    </source>
</evidence>
<keyword evidence="11" id="KW-0460">Magnesium</keyword>
<dbReference type="GeneID" id="16072922"/>
<feature type="active site" description="Proton acceptor" evidence="10">
    <location>
        <position position="298"/>
    </location>
</feature>
<name>F2UFA9_SALR5</name>
<evidence type="ECO:0000256" key="2">
    <source>
        <dbReference type="ARBA" id="ARBA00004801"/>
    </source>
</evidence>
<keyword evidence="6 11" id="KW-0660">Purine salvage</keyword>
<evidence type="ECO:0000256" key="4">
    <source>
        <dbReference type="ARBA" id="ARBA00012119"/>
    </source>
</evidence>
<evidence type="ECO:0000256" key="7">
    <source>
        <dbReference type="ARBA" id="ARBA00022741"/>
    </source>
</evidence>
<dbReference type="InterPro" id="IPR011611">
    <property type="entry name" value="PfkB_dom"/>
</dbReference>
<dbReference type="FunCoup" id="F2UFA9">
    <property type="interactions" value="1741"/>
</dbReference>
<dbReference type="InterPro" id="IPR002173">
    <property type="entry name" value="Carboh/pur_kinase_PfkB_CS"/>
</dbReference>
<evidence type="ECO:0000313" key="13">
    <source>
        <dbReference type="EMBL" id="EGD75309.1"/>
    </source>
</evidence>
<dbReference type="KEGG" id="sre:PTSG_06959"/>
<evidence type="ECO:0000256" key="11">
    <source>
        <dbReference type="RuleBase" id="RU368116"/>
    </source>
</evidence>
<evidence type="ECO:0000256" key="10">
    <source>
        <dbReference type="PIRSR" id="PIRSR601805-1"/>
    </source>
</evidence>
<keyword evidence="14" id="KW-1185">Reference proteome</keyword>
<gene>
    <name evidence="13" type="ORF">PTSG_06959</name>
</gene>
<dbReference type="EMBL" id="GL832971">
    <property type="protein sequence ID" value="EGD75309.1"/>
    <property type="molecule type" value="Genomic_DNA"/>
</dbReference>
<keyword evidence="7 11" id="KW-0547">Nucleotide-binding</keyword>
<dbReference type="FunFam" id="3.40.1190.20:FF:000006">
    <property type="entry name" value="Adenosine kinase 2"/>
    <property type="match status" value="1"/>
</dbReference>
<dbReference type="GO" id="GO:0006166">
    <property type="term" value="P:purine ribonucleoside salvage"/>
    <property type="evidence" value="ECO:0007669"/>
    <property type="project" value="UniProtKB-KW"/>
</dbReference>
<dbReference type="UniPathway" id="UPA00588">
    <property type="reaction ID" value="UER00659"/>
</dbReference>
<dbReference type="CDD" id="cd01168">
    <property type="entry name" value="adenosine_kinase"/>
    <property type="match status" value="1"/>
</dbReference>
<dbReference type="GO" id="GO:0005524">
    <property type="term" value="F:ATP binding"/>
    <property type="evidence" value="ECO:0007669"/>
    <property type="project" value="UniProtKB-UniRule"/>
</dbReference>
<feature type="domain" description="Carbohydrate kinase PfkB" evidence="12">
    <location>
        <begin position="39"/>
        <end position="337"/>
    </location>
</feature>
<protein>
    <recommendedName>
        <fullName evidence="4 11">Adenosine kinase</fullName>
        <shortName evidence="11">AK</shortName>
        <ecNumber evidence="4 11">2.7.1.20</ecNumber>
    </recommendedName>
    <alternativeName>
        <fullName evidence="11">Adenosine 5'-phosphotransferase</fullName>
    </alternativeName>
</protein>
<dbReference type="GO" id="GO:0005634">
    <property type="term" value="C:nucleus"/>
    <property type="evidence" value="ECO:0007669"/>
    <property type="project" value="TreeGrafter"/>
</dbReference>
<comment type="function">
    <text evidence="11">ATP dependent phosphorylation of adenosine and other related nucleoside analogs to monophosphate derivatives.</text>
</comment>
<evidence type="ECO:0000256" key="8">
    <source>
        <dbReference type="ARBA" id="ARBA00022777"/>
    </source>
</evidence>
<comment type="catalytic activity">
    <reaction evidence="11">
        <text>adenosine + ATP = AMP + ADP + H(+)</text>
        <dbReference type="Rhea" id="RHEA:20824"/>
        <dbReference type="ChEBI" id="CHEBI:15378"/>
        <dbReference type="ChEBI" id="CHEBI:16335"/>
        <dbReference type="ChEBI" id="CHEBI:30616"/>
        <dbReference type="ChEBI" id="CHEBI:456215"/>
        <dbReference type="ChEBI" id="CHEBI:456216"/>
        <dbReference type="EC" id="2.7.1.20"/>
    </reaction>
</comment>
<keyword evidence="9 11" id="KW-0067">ATP-binding</keyword>
<comment type="similarity">
    <text evidence="3 11">Belongs to the carbohydrate kinase PfkB family.</text>
</comment>
<dbReference type="PROSITE" id="PS00584">
    <property type="entry name" value="PFKB_KINASES_2"/>
    <property type="match status" value="1"/>
</dbReference>
<keyword evidence="8 11" id="KW-0418">Kinase</keyword>
<dbReference type="RefSeq" id="XP_004992362.1">
    <property type="nucleotide sequence ID" value="XM_004992305.1"/>
</dbReference>
<dbReference type="PRINTS" id="PR00989">
    <property type="entry name" value="ADENOKINASE"/>
</dbReference>
<proteinExistence type="inferred from homology"/>
<dbReference type="GO" id="GO:0006144">
    <property type="term" value="P:purine nucleobase metabolic process"/>
    <property type="evidence" value="ECO:0007669"/>
    <property type="project" value="TreeGrafter"/>
</dbReference>
<dbReference type="GO" id="GO:0044209">
    <property type="term" value="P:AMP salvage"/>
    <property type="evidence" value="ECO:0007669"/>
    <property type="project" value="UniProtKB-UniRule"/>
</dbReference>
<dbReference type="Proteomes" id="UP000007799">
    <property type="component" value="Unassembled WGS sequence"/>
</dbReference>
<dbReference type="SUPFAM" id="SSF53613">
    <property type="entry name" value="Ribokinase-like"/>
    <property type="match status" value="1"/>
</dbReference>
<evidence type="ECO:0000256" key="9">
    <source>
        <dbReference type="ARBA" id="ARBA00022840"/>
    </source>
</evidence>
<evidence type="ECO:0000256" key="6">
    <source>
        <dbReference type="ARBA" id="ARBA00022726"/>
    </source>
</evidence>
<dbReference type="eggNOG" id="KOG2854">
    <property type="taxonomic scope" value="Eukaryota"/>
</dbReference>
<reference evidence="13" key="1">
    <citation type="submission" date="2009-08" db="EMBL/GenBank/DDBJ databases">
        <title>Annotation of Salpingoeca rosetta.</title>
        <authorList>
            <consortium name="The Broad Institute Genome Sequencing Platform"/>
            <person name="Russ C."/>
            <person name="Cuomo C."/>
            <person name="Burger G."/>
            <person name="Gray M.W."/>
            <person name="Holland P.W.H."/>
            <person name="King N."/>
            <person name="Lang F.B.F."/>
            <person name="Roger A.J."/>
            <person name="Ruiz-Trillo I."/>
            <person name="Young S.K."/>
            <person name="Zeng Q."/>
            <person name="Gargeya S."/>
            <person name="Alvarado L."/>
            <person name="Berlin A."/>
            <person name="Chapman S.B."/>
            <person name="Chen Z."/>
            <person name="Freedman E."/>
            <person name="Gellesch M."/>
            <person name="Goldberg J."/>
            <person name="Griggs A."/>
            <person name="Gujja S."/>
            <person name="Heilman E."/>
            <person name="Heiman D."/>
            <person name="Howarth C."/>
            <person name="Mehta T."/>
            <person name="Neiman D."/>
            <person name="Pearson M."/>
            <person name="Roberts A."/>
            <person name="Saif S."/>
            <person name="Shea T."/>
            <person name="Shenoy N."/>
            <person name="Sisk P."/>
            <person name="Stolte C."/>
            <person name="Sykes S."/>
            <person name="White J."/>
            <person name="Yandava C."/>
            <person name="Haas B."/>
            <person name="Nusbaum C."/>
            <person name="Birren B."/>
        </authorList>
    </citation>
    <scope>NUCLEOTIDE SEQUENCE [LARGE SCALE GENOMIC DNA]</scope>
    <source>
        <strain evidence="13">ATCC 50818</strain>
    </source>
</reference>
<organism evidence="14">
    <name type="scientific">Salpingoeca rosetta (strain ATCC 50818 / BSB-021)</name>
    <dbReference type="NCBI Taxonomy" id="946362"/>
    <lineage>
        <taxon>Eukaryota</taxon>
        <taxon>Choanoflagellata</taxon>
        <taxon>Craspedida</taxon>
        <taxon>Salpingoecidae</taxon>
        <taxon>Salpingoeca</taxon>
    </lineage>
</organism>
<dbReference type="EC" id="2.7.1.20" evidence="4 11"/>
<evidence type="ECO:0000259" key="12">
    <source>
        <dbReference type="Pfam" id="PF00294"/>
    </source>
</evidence>
<evidence type="ECO:0000256" key="5">
    <source>
        <dbReference type="ARBA" id="ARBA00022679"/>
    </source>
</evidence>
<dbReference type="PANTHER" id="PTHR45769:SF3">
    <property type="entry name" value="ADENOSINE KINASE"/>
    <property type="match status" value="1"/>
</dbReference>
<accession>F2UFA9</accession>
<evidence type="ECO:0000256" key="3">
    <source>
        <dbReference type="ARBA" id="ARBA00010688"/>
    </source>
</evidence>
<dbReference type="GO" id="GO:0005829">
    <property type="term" value="C:cytosol"/>
    <property type="evidence" value="ECO:0007669"/>
    <property type="project" value="TreeGrafter"/>
</dbReference>
<sequence>MSNVRENLLLGMGNPLLDISAHVKDDMLEKFHLERNLAILAEEKHLPLYKELVDNYDVEYIAGGATQNSIRVCQWMVHVPKTASFIGCVGKDKYSEALKEAAEGAKVNVAYMEDESTPTGTCAVLVTGKERTLVANISAANNYKLDHLEKPEIWGLVESAKYYYISSFFITVSPPSIMKVAKHAAETNKVFAMNIAAPFICQFFKEPLMEASQYWDVIFGNESEAEAFSKAADFGTTDLKEIATRMMDLPKVNKERPRIVVITHGANPTIVATEGKVTEYPVHEIDAEHIVDTNGAGDAFVGGFLSQLIQGKDVDACVHAGHWAACLIIKRSGCTYPETCEYNPEA</sequence>